<dbReference type="Pfam" id="PF01381">
    <property type="entry name" value="HTH_3"/>
    <property type="match status" value="1"/>
</dbReference>
<comment type="caution">
    <text evidence="3">The sequence shown here is derived from an EMBL/GenBank/DDBJ whole genome shotgun (WGS) entry which is preliminary data.</text>
</comment>
<evidence type="ECO:0000313" key="4">
    <source>
        <dbReference type="Proteomes" id="UP000034513"/>
    </source>
</evidence>
<dbReference type="InterPro" id="IPR001387">
    <property type="entry name" value="Cro/C1-type_HTH"/>
</dbReference>
<accession>A0ABR5EIJ5</accession>
<dbReference type="PANTHER" id="PTHR46558">
    <property type="entry name" value="TRACRIPTIONAL REGULATORY PROTEIN-RELATED-RELATED"/>
    <property type="match status" value="1"/>
</dbReference>
<reference evidence="3 4" key="1">
    <citation type="submission" date="2015-04" db="EMBL/GenBank/DDBJ databases">
        <title>Evaluation of non-dairy Lactococcus lactis with potential dairy applications reveals extensive phenotype-genotype disparity.</title>
        <authorList>
            <person name="Cavanagh D."/>
            <person name="Casey A."/>
            <person name="Altermann E."/>
            <person name="Cotter P."/>
            <person name="Fitzgerald G.F."/>
            <person name="McAuliffe O."/>
        </authorList>
    </citation>
    <scope>NUCLEOTIDE SEQUENCE [LARGE SCALE GENOMIC DNA]</scope>
    <source>
        <strain evidence="3 4">DPC6856</strain>
    </source>
</reference>
<evidence type="ECO:0000256" key="1">
    <source>
        <dbReference type="ARBA" id="ARBA00023125"/>
    </source>
</evidence>
<evidence type="ECO:0000259" key="2">
    <source>
        <dbReference type="PROSITE" id="PS50943"/>
    </source>
</evidence>
<dbReference type="PROSITE" id="PS50943">
    <property type="entry name" value="HTH_CROC1"/>
    <property type="match status" value="1"/>
</dbReference>
<sequence>MVVFLSLVFSIILYLGMEYFATKLKAVRKSHNLTQAELAKKLNVSVGIIAAYEQGKTYPRVDVLIRICNLLDTSSDYLLGLSDDLPLKTSGLTDEEMQPFLQLLALVTQNREK</sequence>
<keyword evidence="4" id="KW-1185">Reference proteome</keyword>
<keyword evidence="1" id="KW-0238">DNA-binding</keyword>
<feature type="domain" description="HTH cro/C1-type" evidence="2">
    <location>
        <begin position="24"/>
        <end position="78"/>
    </location>
</feature>
<dbReference type="EMBL" id="LAVW01000077">
    <property type="protein sequence ID" value="KKW74415.1"/>
    <property type="molecule type" value="Genomic_DNA"/>
</dbReference>
<dbReference type="Proteomes" id="UP000034513">
    <property type="component" value="Unassembled WGS sequence"/>
</dbReference>
<name>A0ABR5EIJ5_LACLC</name>
<dbReference type="InterPro" id="IPR010982">
    <property type="entry name" value="Lambda_DNA-bd_dom_sf"/>
</dbReference>
<proteinExistence type="predicted"/>
<gene>
    <name evidence="3" type="ORF">VN93_0631</name>
</gene>
<dbReference type="SMART" id="SM00530">
    <property type="entry name" value="HTH_XRE"/>
    <property type="match status" value="1"/>
</dbReference>
<organism evidence="3 4">
    <name type="scientific">Lactococcus lactis subsp. cremoris</name>
    <name type="common">Streptococcus cremoris</name>
    <dbReference type="NCBI Taxonomy" id="1359"/>
    <lineage>
        <taxon>Bacteria</taxon>
        <taxon>Bacillati</taxon>
        <taxon>Bacillota</taxon>
        <taxon>Bacilli</taxon>
        <taxon>Lactobacillales</taxon>
        <taxon>Streptococcaceae</taxon>
        <taxon>Lactococcus</taxon>
    </lineage>
</organism>
<dbReference type="Gene3D" id="1.10.260.40">
    <property type="entry name" value="lambda repressor-like DNA-binding domains"/>
    <property type="match status" value="1"/>
</dbReference>
<evidence type="ECO:0000313" key="3">
    <source>
        <dbReference type="EMBL" id="KKW74415.1"/>
    </source>
</evidence>
<dbReference type="SUPFAM" id="SSF47413">
    <property type="entry name" value="lambda repressor-like DNA-binding domains"/>
    <property type="match status" value="1"/>
</dbReference>
<dbReference type="CDD" id="cd00093">
    <property type="entry name" value="HTH_XRE"/>
    <property type="match status" value="1"/>
</dbReference>
<protein>
    <submittedName>
        <fullName evidence="3">Transcriptional regulator, y4mF family</fullName>
    </submittedName>
</protein>
<dbReference type="RefSeq" id="WP_423230460.1">
    <property type="nucleotide sequence ID" value="NZ_LAVW01000077.1"/>
</dbReference>
<dbReference type="PANTHER" id="PTHR46558:SF4">
    <property type="entry name" value="DNA-BIDING PHAGE PROTEIN"/>
    <property type="match status" value="1"/>
</dbReference>